<keyword evidence="2" id="KW-1185">Reference proteome</keyword>
<name>A0A433UH13_9CYAN</name>
<evidence type="ECO:0000313" key="1">
    <source>
        <dbReference type="EMBL" id="RUS93120.1"/>
    </source>
</evidence>
<dbReference type="Proteomes" id="UP000271624">
    <property type="component" value="Unassembled WGS sequence"/>
</dbReference>
<gene>
    <name evidence="1" type="ORF">DSM106972_097520</name>
</gene>
<proteinExistence type="predicted"/>
<reference evidence="1" key="1">
    <citation type="submission" date="2018-12" db="EMBL/GenBank/DDBJ databases">
        <authorList>
            <person name="Will S."/>
            <person name="Neumann-Schaal M."/>
            <person name="Henke P."/>
        </authorList>
    </citation>
    <scope>NUCLEOTIDE SEQUENCE</scope>
    <source>
        <strain evidence="1">PCC 7102</strain>
    </source>
</reference>
<dbReference type="AlphaFoldDB" id="A0A433UH13"/>
<dbReference type="RefSeq" id="WP_127087648.1">
    <property type="nucleotide sequence ID" value="NZ_RSCL01000064.1"/>
</dbReference>
<accession>A0A433UH13</accession>
<dbReference type="EMBL" id="RSCL01000064">
    <property type="protein sequence ID" value="RUS93120.1"/>
    <property type="molecule type" value="Genomic_DNA"/>
</dbReference>
<reference evidence="1" key="2">
    <citation type="journal article" date="2019" name="Genome Biol. Evol.">
        <title>Day and night: Metabolic profiles and evolutionary relationships of six axenic non-marine cyanobacteria.</title>
        <authorList>
            <person name="Will S.E."/>
            <person name="Henke P."/>
            <person name="Boedeker C."/>
            <person name="Huang S."/>
            <person name="Brinkmann H."/>
            <person name="Rohde M."/>
            <person name="Jarek M."/>
            <person name="Friedl T."/>
            <person name="Seufert S."/>
            <person name="Schumacher M."/>
            <person name="Overmann J."/>
            <person name="Neumann-Schaal M."/>
            <person name="Petersen J."/>
        </authorList>
    </citation>
    <scope>NUCLEOTIDE SEQUENCE [LARGE SCALE GENOMIC DNA]</scope>
    <source>
        <strain evidence="1">PCC 7102</strain>
    </source>
</reference>
<sequence length="70" mass="8206">MINEQTLINLVRDWTGCLQYQEALKVCCKIADYVGLQAPKTYQEYRDILVWVDSNYPNVYLEATKAARQF</sequence>
<protein>
    <submittedName>
        <fullName evidence="1">Uncharacterized protein</fullName>
    </submittedName>
</protein>
<evidence type="ECO:0000313" key="2">
    <source>
        <dbReference type="Proteomes" id="UP000271624"/>
    </source>
</evidence>
<organism evidence="1 2">
    <name type="scientific">Dulcicalothrix desertica PCC 7102</name>
    <dbReference type="NCBI Taxonomy" id="232991"/>
    <lineage>
        <taxon>Bacteria</taxon>
        <taxon>Bacillati</taxon>
        <taxon>Cyanobacteriota</taxon>
        <taxon>Cyanophyceae</taxon>
        <taxon>Nostocales</taxon>
        <taxon>Calotrichaceae</taxon>
        <taxon>Dulcicalothrix</taxon>
    </lineage>
</organism>
<comment type="caution">
    <text evidence="1">The sequence shown here is derived from an EMBL/GenBank/DDBJ whole genome shotgun (WGS) entry which is preliminary data.</text>
</comment>